<dbReference type="FunFam" id="2.60.40.10:FF:002017">
    <property type="entry name" value="Uncharacterized protein"/>
    <property type="match status" value="2"/>
</dbReference>
<dbReference type="AlphaFoldDB" id="A0A7M7PIF9"/>
<dbReference type="InterPro" id="IPR036116">
    <property type="entry name" value="FN3_sf"/>
</dbReference>
<dbReference type="Pfam" id="PF00041">
    <property type="entry name" value="fn3"/>
    <property type="match status" value="7"/>
</dbReference>
<feature type="region of interest" description="Disordered" evidence="3">
    <location>
        <begin position="616"/>
        <end position="639"/>
    </location>
</feature>
<feature type="domain" description="Fibronectin type-III" evidence="5">
    <location>
        <begin position="842"/>
        <end position="945"/>
    </location>
</feature>
<evidence type="ECO:0000259" key="5">
    <source>
        <dbReference type="PROSITE" id="PS50853"/>
    </source>
</evidence>
<evidence type="ECO:0000256" key="3">
    <source>
        <dbReference type="SAM" id="MobiDB-lite"/>
    </source>
</evidence>
<evidence type="ECO:0000256" key="4">
    <source>
        <dbReference type="SAM" id="Phobius"/>
    </source>
</evidence>
<evidence type="ECO:0000256" key="1">
    <source>
        <dbReference type="ARBA" id="ARBA00022737"/>
    </source>
</evidence>
<feature type="domain" description="Fibronectin type-III" evidence="5">
    <location>
        <begin position="733"/>
        <end position="841"/>
    </location>
</feature>
<dbReference type="CDD" id="cd00063">
    <property type="entry name" value="FN3"/>
    <property type="match status" value="8"/>
</dbReference>
<dbReference type="EnsemblMetazoa" id="XM_030996407">
    <property type="protein sequence ID" value="XP_030852267"/>
    <property type="gene ID" value="LOC105436872"/>
</dbReference>
<dbReference type="OrthoDB" id="6022401at2759"/>
<dbReference type="SMART" id="SM00060">
    <property type="entry name" value="FN3"/>
    <property type="match status" value="9"/>
</dbReference>
<reference evidence="7" key="1">
    <citation type="submission" date="2015-02" db="EMBL/GenBank/DDBJ databases">
        <title>Genome sequencing for Strongylocentrotus purpuratus.</title>
        <authorList>
            <person name="Murali S."/>
            <person name="Liu Y."/>
            <person name="Vee V."/>
            <person name="English A."/>
            <person name="Wang M."/>
            <person name="Skinner E."/>
            <person name="Han Y."/>
            <person name="Muzny D.M."/>
            <person name="Worley K.C."/>
            <person name="Gibbs R.A."/>
        </authorList>
    </citation>
    <scope>NUCLEOTIDE SEQUENCE</scope>
</reference>
<feature type="domain" description="Fibronectin type-III" evidence="5">
    <location>
        <begin position="216"/>
        <end position="324"/>
    </location>
</feature>
<feature type="domain" description="Fibronectin type-III" evidence="5">
    <location>
        <begin position="6"/>
        <end position="117"/>
    </location>
</feature>
<dbReference type="InParanoid" id="A0A7M7PIF9"/>
<name>A0A7M7PIF9_STRPU</name>
<dbReference type="InterPro" id="IPR013783">
    <property type="entry name" value="Ig-like_fold"/>
</dbReference>
<feature type="domain" description="Fibronectin type-III" evidence="5">
    <location>
        <begin position="119"/>
        <end position="215"/>
    </location>
</feature>
<keyword evidence="7" id="KW-1185">Reference proteome</keyword>
<dbReference type="GeneID" id="105436872"/>
<evidence type="ECO:0000313" key="6">
    <source>
        <dbReference type="EnsemblMetazoa" id="XP_030852267"/>
    </source>
</evidence>
<evidence type="ECO:0000256" key="2">
    <source>
        <dbReference type="ARBA" id="ARBA00023157"/>
    </source>
</evidence>
<dbReference type="FunFam" id="2.60.40.10:FF:003076">
    <property type="entry name" value="Uncharacterized protein"/>
    <property type="match status" value="1"/>
</dbReference>
<dbReference type="OMA" id="ELYCANY"/>
<feature type="compositionally biased region" description="Polar residues" evidence="3">
    <location>
        <begin position="98"/>
        <end position="109"/>
    </location>
</feature>
<dbReference type="KEGG" id="spu:105436872"/>
<feature type="domain" description="Fibronectin type-III" evidence="5">
    <location>
        <begin position="523"/>
        <end position="634"/>
    </location>
</feature>
<dbReference type="InterPro" id="IPR003961">
    <property type="entry name" value="FN3_dom"/>
</dbReference>
<proteinExistence type="predicted"/>
<dbReference type="Gene3D" id="2.60.40.10">
    <property type="entry name" value="Immunoglobulins"/>
    <property type="match status" value="9"/>
</dbReference>
<feature type="transmembrane region" description="Helical" evidence="4">
    <location>
        <begin position="1081"/>
        <end position="1106"/>
    </location>
</feature>
<keyword evidence="4" id="KW-0472">Membrane</keyword>
<sequence>MHVEGAPGMPGITELTPHQEDSGTPGLTVSWQPPSSPPCQPTHYEIKYYVLQGDMCEDNSRDRIMTSAGTVNGATFTFNVLELRPNSEYRVFVRGRTSSGYGDSDSQSATTGYSYPTGPPTNIQSASKKKRSIVFTWDKPECGNRNGPITSYEVMLSNSTGDMVYHGNVSTGAASAGYEISDLIPYSNYSIRIRAWNYELAGEYGPAIWKQTGEAKPAPPIGVNLPSSDQESITVEWMSPNPPLGRIIGYYILYWETFGNSSTPRNVSFSCQDGLCFDINYRFSRVIPDLRPDTNYSVQVNAETIRGVGDSSPDQPVVRITSEGISSASVSSSGNQLRVRWSVPSQCDVDYYRLSYQLISRKACQDVSVIDAPVYELNVTSSFAYVSKSISNLEYYATYNISIIAVIRRAESLPMNVRGDTRDGDPSAIESVSYTSTAHALRFVWVEPSCESRHGVFDRYEYDLYDPTGGGRYVRYPTTIRRNYVLIPGLDACTEYRFRIRVVNTPLRRSEWHMEMASTNISAPGMPVITGLTPHQEDSVTTGLTVSWQPPSSPPCQPTHYEIKYYVLQGDMCEDTPSVPRRNLTGTVNGSTFTFNVLELPPNSEYMVFVRGRTSSGYGDSDSQSATTGYSYPTGPPTNIQSTSIKKRSIVFSWEKPECSDRNGPISSYEVMLSNSTGDVVYHGNASASAGPELFEIFDLIPYSIYRIRIRAWNYELAGEYGPAIWAQTDESKPAPPIGVNLPSSDQESITVEWMSPNPPLGRIIGYYILYWEADDVGATPQTFGIECRDGLCSDINYRFSTIIPHLQRDTNYSVQVMAETILGFGSPSPDPPVVRITSEGIPSEPQEVAVSSRSKSLLITWKEPRYPRGKISYTLAYKVKGKPYDRSFQPEESFTMKEVAGASSSFVLGDLEPATLYEVYVVASTSKGEGESSQHVEEFTEPPAADELPKPNPPVIVSSPNGSPTIQFSDVLESPYITHILVAVEERIPVTRRRRQQAAYGSYAENPSSYIAANISKDDLPIELTIGDNETYGHYHNAPLREKAIYDVRTGVESNVGGQKSTLFGDPSEVQPVGVPSGSIASIVGSAVGAILVIVIVIIVIIIFYKRRSDESAPTRSKGKESDSSAQYENPVFDPSKTDVHTYQDLHTDIHNYQDVNTDAKSYGNLADPQTDQNLKEPDQEAIYEDINTEYVNVLKKN</sequence>
<dbReference type="FunFam" id="2.60.40.10:FF:001891">
    <property type="entry name" value="Tyrosine protein kinase receptor tie-1, putative"/>
    <property type="match status" value="3"/>
</dbReference>
<dbReference type="FunFam" id="2.60.40.10:FF:003757">
    <property type="match status" value="1"/>
</dbReference>
<feature type="region of interest" description="Disordered" evidence="3">
    <location>
        <begin position="1"/>
        <end position="38"/>
    </location>
</feature>
<feature type="compositionally biased region" description="Basic and acidic residues" evidence="3">
    <location>
        <begin position="1113"/>
        <end position="1124"/>
    </location>
</feature>
<dbReference type="PANTHER" id="PTHR24051">
    <property type="entry name" value="SUSHI DOMAIN-CONTAINING PROTEIN 1"/>
    <property type="match status" value="1"/>
</dbReference>
<dbReference type="PROSITE" id="PS50853">
    <property type="entry name" value="FN3"/>
    <property type="match status" value="8"/>
</dbReference>
<keyword evidence="4" id="KW-0812">Transmembrane</keyword>
<feature type="domain" description="Fibronectin type-III" evidence="5">
    <location>
        <begin position="425"/>
        <end position="522"/>
    </location>
</feature>
<dbReference type="InterPro" id="IPR051622">
    <property type="entry name" value="R-tyr_protein_phosphatases"/>
</dbReference>
<protein>
    <recommendedName>
        <fullName evidence="5">Fibronectin type-III domain-containing protein</fullName>
    </recommendedName>
</protein>
<keyword evidence="1" id="KW-0677">Repeat</keyword>
<feature type="region of interest" description="Disordered" evidence="3">
    <location>
        <begin position="1113"/>
        <end position="1140"/>
    </location>
</feature>
<feature type="domain" description="Fibronectin type-III" evidence="5">
    <location>
        <begin position="636"/>
        <end position="732"/>
    </location>
</feature>
<keyword evidence="2" id="KW-1015">Disulfide bond</keyword>
<accession>A0A7M7PIF9</accession>
<organism evidence="6 7">
    <name type="scientific">Strongylocentrotus purpuratus</name>
    <name type="common">Purple sea urchin</name>
    <dbReference type="NCBI Taxonomy" id="7668"/>
    <lineage>
        <taxon>Eukaryota</taxon>
        <taxon>Metazoa</taxon>
        <taxon>Echinodermata</taxon>
        <taxon>Eleutherozoa</taxon>
        <taxon>Echinozoa</taxon>
        <taxon>Echinoidea</taxon>
        <taxon>Euechinoidea</taxon>
        <taxon>Echinacea</taxon>
        <taxon>Camarodonta</taxon>
        <taxon>Echinidea</taxon>
        <taxon>Strongylocentrotidae</taxon>
        <taxon>Strongylocentrotus</taxon>
    </lineage>
</organism>
<dbReference type="RefSeq" id="XP_030852267.1">
    <property type="nucleotide sequence ID" value="XM_030996407.1"/>
</dbReference>
<evidence type="ECO:0000313" key="7">
    <source>
        <dbReference type="Proteomes" id="UP000007110"/>
    </source>
</evidence>
<reference evidence="6" key="2">
    <citation type="submission" date="2021-01" db="UniProtKB">
        <authorList>
            <consortium name="EnsemblMetazoa"/>
        </authorList>
    </citation>
    <scope>IDENTIFICATION</scope>
</reference>
<dbReference type="Proteomes" id="UP000007110">
    <property type="component" value="Unassembled WGS sequence"/>
</dbReference>
<feature type="region of interest" description="Disordered" evidence="3">
    <location>
        <begin position="98"/>
        <end position="125"/>
    </location>
</feature>
<feature type="compositionally biased region" description="Polar residues" evidence="3">
    <location>
        <begin position="616"/>
        <end position="626"/>
    </location>
</feature>
<keyword evidence="4" id="KW-1133">Transmembrane helix</keyword>
<dbReference type="PANTHER" id="PTHR24051:SF9">
    <property type="entry name" value="FIBRONECTIN TYPE-III DOMAIN-CONTAINING PROTEIN"/>
    <property type="match status" value="1"/>
</dbReference>
<dbReference type="SUPFAM" id="SSF49265">
    <property type="entry name" value="Fibronectin type III"/>
    <property type="match status" value="6"/>
</dbReference>